<protein>
    <recommendedName>
        <fullName evidence="1">Glucose/Sorbosone dehydrogenase domain-containing protein</fullName>
    </recommendedName>
</protein>
<proteinExistence type="predicted"/>
<dbReference type="EMBL" id="CP000230">
    <property type="protein sequence ID" value="ABC23169.1"/>
    <property type="molecule type" value="Genomic_DNA"/>
</dbReference>
<dbReference type="EnsemblBacteria" id="ABC23169">
    <property type="protein sequence ID" value="ABC23169"/>
    <property type="gene ID" value="Rru_A2369"/>
</dbReference>
<dbReference type="HOGENOM" id="CLU_012253_1_1_5"/>
<dbReference type="eggNOG" id="COG2133">
    <property type="taxonomic scope" value="Bacteria"/>
</dbReference>
<dbReference type="Gene3D" id="2.120.10.30">
    <property type="entry name" value="TolB, C-terminal domain"/>
    <property type="match status" value="1"/>
</dbReference>
<dbReference type="InterPro" id="IPR012938">
    <property type="entry name" value="Glc/Sorbosone_DH"/>
</dbReference>
<dbReference type="PATRIC" id="fig|269796.9.peg.2470"/>
<dbReference type="RefSeq" id="WP_011390122.1">
    <property type="nucleotide sequence ID" value="NC_007643.1"/>
</dbReference>
<dbReference type="PhylomeDB" id="Q2RRS6"/>
<name>Q2RRS6_RHORT</name>
<dbReference type="Pfam" id="PF07995">
    <property type="entry name" value="GSDH"/>
    <property type="match status" value="1"/>
</dbReference>
<organism evidence="2 3">
    <name type="scientific">Rhodospirillum rubrum (strain ATCC 11170 / ATH 1.1.1 / DSM 467 / LMG 4362 / NCIMB 8255 / S1)</name>
    <dbReference type="NCBI Taxonomy" id="269796"/>
    <lineage>
        <taxon>Bacteria</taxon>
        <taxon>Pseudomonadati</taxon>
        <taxon>Pseudomonadota</taxon>
        <taxon>Alphaproteobacteria</taxon>
        <taxon>Rhodospirillales</taxon>
        <taxon>Rhodospirillaceae</taxon>
        <taxon>Rhodospirillum</taxon>
    </lineage>
</organism>
<keyword evidence="3" id="KW-1185">Reference proteome</keyword>
<gene>
    <name evidence="2" type="ordered locus">Rru_A2369</name>
</gene>
<dbReference type="KEGG" id="rru:Rru_A2369"/>
<dbReference type="STRING" id="269796.Rru_A2369"/>
<dbReference type="SUPFAM" id="SSF50952">
    <property type="entry name" value="Soluble quinoprotein glucose dehydrogenase"/>
    <property type="match status" value="1"/>
</dbReference>
<sequence>MSSLERCPPRALWLMAVLAGLGFGGPAAAEPAAEEIIDSRRARFAVVSLAEGLEHPWGIAILPDKRLVISERPGRLRLVVEGRLDPRPIGGVPPVVARGQGGLLDVIAHPRFAETGWLYFAYSAAVDGGLTTRIGRGRLVGGALDAVETLFTAQPPGRGTEHFGSRLAFDGQGHLFFTVGERNQRDRAQDLGDDGGKVHRINEDGSIPADNPFVGRADASPSVWSYGHRNPQGLMVDPSSGRLWETEHGPRGGDELNLILPGRNYGWPLVTFGREYSGLAVGKGETAAPGLEAPVIHWTPSIAASGLARHDGAAFAPWRGNLFVGALVLTRLHRLEMDGARVVDQEILLDGTHGRIRDVAVDGEGLVYVLTDAENGALLRLEPR</sequence>
<dbReference type="PANTHER" id="PTHR19328">
    <property type="entry name" value="HEDGEHOG-INTERACTING PROTEIN"/>
    <property type="match status" value="1"/>
</dbReference>
<feature type="domain" description="Glucose/Sorbosone dehydrogenase" evidence="1">
    <location>
        <begin position="53"/>
        <end position="380"/>
    </location>
</feature>
<evidence type="ECO:0000259" key="1">
    <source>
        <dbReference type="Pfam" id="PF07995"/>
    </source>
</evidence>
<dbReference type="PANTHER" id="PTHR19328:SF75">
    <property type="entry name" value="ALDOSE SUGAR DEHYDROGENASE YLII"/>
    <property type="match status" value="1"/>
</dbReference>
<dbReference type="Proteomes" id="UP000001929">
    <property type="component" value="Chromosome"/>
</dbReference>
<evidence type="ECO:0000313" key="2">
    <source>
        <dbReference type="EMBL" id="ABC23169.1"/>
    </source>
</evidence>
<dbReference type="InterPro" id="IPR011041">
    <property type="entry name" value="Quinoprot_gluc/sorb_DH_b-prop"/>
</dbReference>
<accession>Q2RRS6</accession>
<reference evidence="2 3" key="1">
    <citation type="journal article" date="2011" name="Stand. Genomic Sci.">
        <title>Complete genome sequence of Rhodospirillum rubrum type strain (S1).</title>
        <authorList>
            <person name="Munk A.C."/>
            <person name="Copeland A."/>
            <person name="Lucas S."/>
            <person name="Lapidus A."/>
            <person name="Del Rio T.G."/>
            <person name="Barry K."/>
            <person name="Detter J.C."/>
            <person name="Hammon N."/>
            <person name="Israni S."/>
            <person name="Pitluck S."/>
            <person name="Brettin T."/>
            <person name="Bruce D."/>
            <person name="Han C."/>
            <person name="Tapia R."/>
            <person name="Gilna P."/>
            <person name="Schmutz J."/>
            <person name="Larimer F."/>
            <person name="Land M."/>
            <person name="Kyrpides N.C."/>
            <person name="Mavromatis K."/>
            <person name="Richardson P."/>
            <person name="Rohde M."/>
            <person name="Goker M."/>
            <person name="Klenk H.P."/>
            <person name="Zhang Y."/>
            <person name="Roberts G.P."/>
            <person name="Reslewic S."/>
            <person name="Schwartz D.C."/>
        </authorList>
    </citation>
    <scope>NUCLEOTIDE SEQUENCE [LARGE SCALE GENOMIC DNA]</scope>
    <source>
        <strain evidence="3">ATCC 11170 / ATH 1.1.1 / DSM 467 / LMG 4362 / NCIMB 8255 / S1</strain>
    </source>
</reference>
<evidence type="ECO:0000313" key="3">
    <source>
        <dbReference type="Proteomes" id="UP000001929"/>
    </source>
</evidence>
<dbReference type="AlphaFoldDB" id="Q2RRS6"/>
<dbReference type="InterPro" id="IPR011042">
    <property type="entry name" value="6-blade_b-propeller_TolB-like"/>
</dbReference>